<name>A0A7W6HVI9_9BACT</name>
<reference evidence="1 2" key="1">
    <citation type="submission" date="2020-08" db="EMBL/GenBank/DDBJ databases">
        <title>Genomic Encyclopedia of Type Strains, Phase IV (KMG-IV): sequencing the most valuable type-strain genomes for metagenomic binning, comparative biology and taxonomic classification.</title>
        <authorList>
            <person name="Goeker M."/>
        </authorList>
    </citation>
    <scope>NUCLEOTIDE SEQUENCE [LARGE SCALE GENOMIC DNA]</scope>
    <source>
        <strain evidence="1 2">DSM 105721</strain>
    </source>
</reference>
<accession>A0A7W6HVI9</accession>
<dbReference type="AlphaFoldDB" id="A0A7W6HVI9"/>
<gene>
    <name evidence="1" type="ORF">GGR14_001549</name>
</gene>
<organism evidence="1 2">
    <name type="scientific">Butyricimonas faecihominis</name>
    <dbReference type="NCBI Taxonomy" id="1472416"/>
    <lineage>
        <taxon>Bacteria</taxon>
        <taxon>Pseudomonadati</taxon>
        <taxon>Bacteroidota</taxon>
        <taxon>Bacteroidia</taxon>
        <taxon>Bacteroidales</taxon>
        <taxon>Odoribacteraceae</taxon>
        <taxon>Butyricimonas</taxon>
    </lineage>
</organism>
<sequence>MDLFEWFYCLQMNELQIVDRRMPGLLILMSLW</sequence>
<proteinExistence type="predicted"/>
<dbReference type="Proteomes" id="UP000546007">
    <property type="component" value="Unassembled WGS sequence"/>
</dbReference>
<evidence type="ECO:0000313" key="1">
    <source>
        <dbReference type="EMBL" id="MBB4025765.1"/>
    </source>
</evidence>
<comment type="caution">
    <text evidence="1">The sequence shown here is derived from an EMBL/GenBank/DDBJ whole genome shotgun (WGS) entry which is preliminary data.</text>
</comment>
<dbReference type="EMBL" id="JACIES010000003">
    <property type="protein sequence ID" value="MBB4025765.1"/>
    <property type="molecule type" value="Genomic_DNA"/>
</dbReference>
<protein>
    <submittedName>
        <fullName evidence="1">Uncharacterized protein</fullName>
    </submittedName>
</protein>
<keyword evidence="2" id="KW-1185">Reference proteome</keyword>
<evidence type="ECO:0000313" key="2">
    <source>
        <dbReference type="Proteomes" id="UP000546007"/>
    </source>
</evidence>